<dbReference type="HOGENOM" id="CLU_1632484_0_0_9"/>
<dbReference type="STRING" id="500633.CLOHIR_00860"/>
<gene>
    <name evidence="1" type="ORF">CLOHIR_00860</name>
</gene>
<reference evidence="1 2" key="2">
    <citation type="submission" date="2008-10" db="EMBL/GenBank/DDBJ databases">
        <title>Draft genome sequence of Clostridium hiranonis (DSM 13275).</title>
        <authorList>
            <person name="Sudarsanam P."/>
            <person name="Ley R."/>
            <person name="Guruge J."/>
            <person name="Turnbaugh P.J."/>
            <person name="Mahowald M."/>
            <person name="Liep D."/>
            <person name="Gordon J."/>
        </authorList>
    </citation>
    <scope>NUCLEOTIDE SEQUENCE [LARGE SCALE GENOMIC DNA]</scope>
    <source>
        <strain evidence="1 2">DSM 13275</strain>
    </source>
</reference>
<sequence length="162" mass="18712">MLKKVDTIENKNIDDNQLMAEKIVDIINGYGVENCGLRISNGIILVSTINKYRGLTYSASIHTGKDTFTSIVIDLDEQIYINNEAERDIFLNMIYERNDYYAQKHSGKNISQGIGVNKNYKFEMIKNEVVKFNSQSIVNSFVSTVNEFIEEVDRFEKFLFQK</sequence>
<name>B6FYA8_PEPHT</name>
<dbReference type="Proteomes" id="UP000003178">
    <property type="component" value="Unassembled WGS sequence"/>
</dbReference>
<comment type="caution">
    <text evidence="1">The sequence shown here is derived from an EMBL/GenBank/DDBJ whole genome shotgun (WGS) entry which is preliminary data.</text>
</comment>
<organism evidence="1 2">
    <name type="scientific">Peptacetobacter hiranonis (strain DSM 13275 / JCM 10541 / KCTC 15199 / TO-931)</name>
    <name type="common">Clostridium hiranonis</name>
    <dbReference type="NCBI Taxonomy" id="500633"/>
    <lineage>
        <taxon>Bacteria</taxon>
        <taxon>Bacillati</taxon>
        <taxon>Bacillota</taxon>
        <taxon>Clostridia</taxon>
        <taxon>Peptostreptococcales</taxon>
        <taxon>Peptostreptococcaceae</taxon>
        <taxon>Peptacetobacter</taxon>
    </lineage>
</organism>
<dbReference type="RefSeq" id="WP_006439771.1">
    <property type="nucleotide sequence ID" value="NZ_DS995356.1"/>
</dbReference>
<keyword evidence="2" id="KW-1185">Reference proteome</keyword>
<evidence type="ECO:0000313" key="1">
    <source>
        <dbReference type="EMBL" id="EEA85503.1"/>
    </source>
</evidence>
<dbReference type="OrthoDB" id="9806701at2"/>
<reference evidence="1 2" key="1">
    <citation type="submission" date="2008-09" db="EMBL/GenBank/DDBJ databases">
        <authorList>
            <person name="Fulton L."/>
            <person name="Clifton S."/>
            <person name="Fulton B."/>
            <person name="Xu J."/>
            <person name="Minx P."/>
            <person name="Pepin K.H."/>
            <person name="Johnson M."/>
            <person name="Thiruvilangam P."/>
            <person name="Bhonagiri V."/>
            <person name="Nash W.E."/>
            <person name="Mardis E.R."/>
            <person name="Wilson R.K."/>
        </authorList>
    </citation>
    <scope>NUCLEOTIDE SEQUENCE [LARGE SCALE GENOMIC DNA]</scope>
    <source>
        <strain evidence="1 2">DSM 13275</strain>
    </source>
</reference>
<accession>B6FYA8</accession>
<dbReference type="AlphaFoldDB" id="B6FYA8"/>
<evidence type="ECO:0000313" key="2">
    <source>
        <dbReference type="Proteomes" id="UP000003178"/>
    </source>
</evidence>
<proteinExistence type="predicted"/>
<dbReference type="EMBL" id="ABWP01000033">
    <property type="protein sequence ID" value="EEA85503.1"/>
    <property type="molecule type" value="Genomic_DNA"/>
</dbReference>
<protein>
    <submittedName>
        <fullName evidence="1">Uncharacterized protein</fullName>
    </submittedName>
</protein>